<proteinExistence type="predicted"/>
<reference evidence="2 3" key="1">
    <citation type="submission" date="2024-06" db="EMBL/GenBank/DDBJ databases">
        <title>The Natural Products Discovery Center: Release of the First 8490 Sequenced Strains for Exploring Actinobacteria Biosynthetic Diversity.</title>
        <authorList>
            <person name="Kalkreuter E."/>
            <person name="Kautsar S.A."/>
            <person name="Yang D."/>
            <person name="Bader C.D."/>
            <person name="Teijaro C.N."/>
            <person name="Fluegel L."/>
            <person name="Davis C.M."/>
            <person name="Simpson J.R."/>
            <person name="Lauterbach L."/>
            <person name="Steele A.D."/>
            <person name="Gui C."/>
            <person name="Meng S."/>
            <person name="Li G."/>
            <person name="Viehrig K."/>
            <person name="Ye F."/>
            <person name="Su P."/>
            <person name="Kiefer A.F."/>
            <person name="Nichols A."/>
            <person name="Cepeda A.J."/>
            <person name="Yan W."/>
            <person name="Fan B."/>
            <person name="Jiang Y."/>
            <person name="Adhikari A."/>
            <person name="Zheng C.-J."/>
            <person name="Schuster L."/>
            <person name="Cowan T.M."/>
            <person name="Smanski M.J."/>
            <person name="Chevrette M.G."/>
            <person name="De Carvalho L.P.S."/>
            <person name="Shen B."/>
        </authorList>
    </citation>
    <scope>NUCLEOTIDE SEQUENCE [LARGE SCALE GENOMIC DNA]</scope>
    <source>
        <strain evidence="2 3">NPDC052360</strain>
    </source>
</reference>
<evidence type="ECO:0000313" key="2">
    <source>
        <dbReference type="EMBL" id="MEV8460696.1"/>
    </source>
</evidence>
<evidence type="ECO:0000256" key="1">
    <source>
        <dbReference type="SAM" id="MobiDB-lite"/>
    </source>
</evidence>
<dbReference type="RefSeq" id="WP_204359371.1">
    <property type="nucleotide sequence ID" value="NZ_JBFAUJ010000005.1"/>
</dbReference>
<name>A0ABV3KN09_STRGS</name>
<evidence type="ECO:0000313" key="3">
    <source>
        <dbReference type="Proteomes" id="UP001553148"/>
    </source>
</evidence>
<feature type="region of interest" description="Disordered" evidence="1">
    <location>
        <begin position="138"/>
        <end position="157"/>
    </location>
</feature>
<keyword evidence="3" id="KW-1185">Reference proteome</keyword>
<sequence>MTAADEEPGLLLPGTKVRLNWDVSETADPNHFTFQAAPADFEDRDWHISGDIYRTERGLKVTRIEVETDPASPAEITGTLMRQIPIGTFLDHVRGRVSATLAEDLPDTPAAAMAVSAGRTAMTDEFLRDVALSYLRETAPGKPQGATRRLSEAYGRPEQTVRTWIARARKEGWLGPSAKGRAGAEPGPRLRAEQ</sequence>
<gene>
    <name evidence="2" type="ORF">AB0470_14245</name>
</gene>
<dbReference type="Proteomes" id="UP001553148">
    <property type="component" value="Unassembled WGS sequence"/>
</dbReference>
<dbReference type="EMBL" id="JBFAUJ010000005">
    <property type="protein sequence ID" value="MEV8460696.1"/>
    <property type="molecule type" value="Genomic_DNA"/>
</dbReference>
<accession>A0ABV3KN09</accession>
<protein>
    <submittedName>
        <fullName evidence="2">Uncharacterized protein</fullName>
    </submittedName>
</protein>
<feature type="region of interest" description="Disordered" evidence="1">
    <location>
        <begin position="175"/>
        <end position="194"/>
    </location>
</feature>
<organism evidence="2 3">
    <name type="scientific">Streptomyces griseosporeus</name>
    <dbReference type="NCBI Taxonomy" id="1910"/>
    <lineage>
        <taxon>Bacteria</taxon>
        <taxon>Bacillati</taxon>
        <taxon>Actinomycetota</taxon>
        <taxon>Actinomycetes</taxon>
        <taxon>Kitasatosporales</taxon>
        <taxon>Streptomycetaceae</taxon>
        <taxon>Streptomyces</taxon>
    </lineage>
</organism>
<comment type="caution">
    <text evidence="2">The sequence shown here is derived from an EMBL/GenBank/DDBJ whole genome shotgun (WGS) entry which is preliminary data.</text>
</comment>